<feature type="transmembrane region" description="Helical" evidence="8">
    <location>
        <begin position="6"/>
        <end position="25"/>
    </location>
</feature>
<dbReference type="InterPro" id="IPR004776">
    <property type="entry name" value="Mem_transp_PIN-like"/>
</dbReference>
<evidence type="ECO:0000256" key="7">
    <source>
        <dbReference type="ARBA" id="ARBA00023136"/>
    </source>
</evidence>
<proteinExistence type="inferred from homology"/>
<dbReference type="GO" id="GO:0005886">
    <property type="term" value="C:plasma membrane"/>
    <property type="evidence" value="ECO:0007669"/>
    <property type="project" value="UniProtKB-SubCell"/>
</dbReference>
<feature type="transmembrane region" description="Helical" evidence="8">
    <location>
        <begin position="227"/>
        <end position="249"/>
    </location>
</feature>
<gene>
    <name evidence="9" type="ORF">RYX45_03275</name>
</gene>
<evidence type="ECO:0000256" key="4">
    <source>
        <dbReference type="ARBA" id="ARBA00022475"/>
    </source>
</evidence>
<keyword evidence="7 8" id="KW-0472">Membrane</keyword>
<feature type="transmembrane region" description="Helical" evidence="8">
    <location>
        <begin position="67"/>
        <end position="88"/>
    </location>
</feature>
<keyword evidence="5 8" id="KW-0812">Transmembrane</keyword>
<protein>
    <submittedName>
        <fullName evidence="9">AEC family transporter</fullName>
    </submittedName>
</protein>
<dbReference type="Proteomes" id="UP001285636">
    <property type="component" value="Unassembled WGS sequence"/>
</dbReference>
<feature type="transmembrane region" description="Helical" evidence="8">
    <location>
        <begin position="255"/>
        <end position="275"/>
    </location>
</feature>
<evidence type="ECO:0000256" key="2">
    <source>
        <dbReference type="ARBA" id="ARBA00010145"/>
    </source>
</evidence>
<comment type="similarity">
    <text evidence="2">Belongs to the auxin efflux carrier (TC 2.A.69) family.</text>
</comment>
<keyword evidence="4" id="KW-1003">Cell membrane</keyword>
<keyword evidence="3" id="KW-0813">Transport</keyword>
<evidence type="ECO:0000313" key="10">
    <source>
        <dbReference type="Proteomes" id="UP001285636"/>
    </source>
</evidence>
<dbReference type="PANTHER" id="PTHR36838:SF1">
    <property type="entry name" value="SLR1864 PROTEIN"/>
    <property type="match status" value="1"/>
</dbReference>
<dbReference type="AlphaFoldDB" id="A0AAJ2KW81"/>
<name>A0AAJ2KW81_ALKPS</name>
<feature type="transmembrane region" description="Helical" evidence="8">
    <location>
        <begin position="287"/>
        <end position="310"/>
    </location>
</feature>
<dbReference type="Gene3D" id="1.20.1530.20">
    <property type="match status" value="1"/>
</dbReference>
<evidence type="ECO:0000256" key="3">
    <source>
        <dbReference type="ARBA" id="ARBA00022448"/>
    </source>
</evidence>
<evidence type="ECO:0000313" key="9">
    <source>
        <dbReference type="EMBL" id="MDV2884185.1"/>
    </source>
</evidence>
<feature type="transmembrane region" description="Helical" evidence="8">
    <location>
        <begin position="162"/>
        <end position="184"/>
    </location>
</feature>
<evidence type="ECO:0000256" key="1">
    <source>
        <dbReference type="ARBA" id="ARBA00004651"/>
    </source>
</evidence>
<feature type="transmembrane region" description="Helical" evidence="8">
    <location>
        <begin position="37"/>
        <end position="55"/>
    </location>
</feature>
<dbReference type="InterPro" id="IPR038770">
    <property type="entry name" value="Na+/solute_symporter_sf"/>
</dbReference>
<comment type="caution">
    <text evidence="9">The sequence shown here is derived from an EMBL/GenBank/DDBJ whole genome shotgun (WGS) entry which is preliminary data.</text>
</comment>
<feature type="transmembrane region" description="Helical" evidence="8">
    <location>
        <begin position="190"/>
        <end position="215"/>
    </location>
</feature>
<dbReference type="RefSeq" id="WP_323465857.1">
    <property type="nucleotide sequence ID" value="NZ_CP144224.1"/>
</dbReference>
<sequence length="311" mass="34243">MTGSAFLFYEMLGLLVIGFIGFTARKVRILPVEANRVLTQVILYITLPSLILYAMNINLSTEIMFELLWLIGLSIYAMAVAILVGRGMRRSATLPENKQGVYEGLIVFGNQGFIGYAVTFYLFGEIGVLYTAIFMIFYLFLIWSYAIYLVARNYQKINLSLLFWNPGIIATTLGLVIMLMPFGWPSPVSSLLFTLGELTMPLSMLLIGSLLAGLTASACRQLMTSKYVWLAVLAKLVVIPVFLLPFIYLPVSMTVIGVAILVTATPSAPTITMYAEKYGGDTKFAAVIVAAGTILCVLTIPLLYSLIVWLS</sequence>
<dbReference type="EMBL" id="JAWJAY010000001">
    <property type="protein sequence ID" value="MDV2884185.1"/>
    <property type="molecule type" value="Genomic_DNA"/>
</dbReference>
<feature type="transmembrane region" description="Helical" evidence="8">
    <location>
        <begin position="129"/>
        <end position="150"/>
    </location>
</feature>
<reference evidence="9" key="1">
    <citation type="submission" date="2023-10" db="EMBL/GenBank/DDBJ databases">
        <title>Screening of Alkalihalophilus pseudofirmusBZ-TG-HK211 and Its Alleviation of Salt Stress on Rapeseed Growth.</title>
        <authorList>
            <person name="Zhao B."/>
            <person name="Guo T."/>
        </authorList>
    </citation>
    <scope>NUCLEOTIDE SEQUENCE</scope>
    <source>
        <strain evidence="9">BZ-TG-HK211</strain>
    </source>
</reference>
<accession>A0AAJ2KW81</accession>
<dbReference type="PANTHER" id="PTHR36838">
    <property type="entry name" value="AUXIN EFFLUX CARRIER FAMILY PROTEIN"/>
    <property type="match status" value="1"/>
</dbReference>
<organism evidence="9 10">
    <name type="scientific">Alkalihalophilus pseudofirmus</name>
    <name type="common">Bacillus pseudofirmus</name>
    <dbReference type="NCBI Taxonomy" id="79885"/>
    <lineage>
        <taxon>Bacteria</taxon>
        <taxon>Bacillati</taxon>
        <taxon>Bacillota</taxon>
        <taxon>Bacilli</taxon>
        <taxon>Bacillales</taxon>
        <taxon>Bacillaceae</taxon>
        <taxon>Alkalihalophilus</taxon>
    </lineage>
</organism>
<dbReference type="Pfam" id="PF03547">
    <property type="entry name" value="Mem_trans"/>
    <property type="match status" value="1"/>
</dbReference>
<feature type="transmembrane region" description="Helical" evidence="8">
    <location>
        <begin position="100"/>
        <end position="123"/>
    </location>
</feature>
<evidence type="ECO:0000256" key="5">
    <source>
        <dbReference type="ARBA" id="ARBA00022692"/>
    </source>
</evidence>
<keyword evidence="6 8" id="KW-1133">Transmembrane helix</keyword>
<dbReference type="GO" id="GO:0055085">
    <property type="term" value="P:transmembrane transport"/>
    <property type="evidence" value="ECO:0007669"/>
    <property type="project" value="InterPro"/>
</dbReference>
<evidence type="ECO:0000256" key="8">
    <source>
        <dbReference type="SAM" id="Phobius"/>
    </source>
</evidence>
<comment type="subcellular location">
    <subcellularLocation>
        <location evidence="1">Cell membrane</location>
        <topology evidence="1">Multi-pass membrane protein</topology>
    </subcellularLocation>
</comment>
<evidence type="ECO:0000256" key="6">
    <source>
        <dbReference type="ARBA" id="ARBA00022989"/>
    </source>
</evidence>